<dbReference type="PROSITE" id="PS50123">
    <property type="entry name" value="CHER"/>
    <property type="match status" value="1"/>
</dbReference>
<accession>A0ABU3T0E7</accession>
<dbReference type="EMBL" id="JAWDIO010000002">
    <property type="protein sequence ID" value="MDU0355741.1"/>
    <property type="molecule type" value="Genomic_DNA"/>
</dbReference>
<dbReference type="InterPro" id="IPR022641">
    <property type="entry name" value="CheR_N"/>
</dbReference>
<keyword evidence="4" id="KW-0808">Transferase</keyword>
<evidence type="ECO:0000256" key="3">
    <source>
        <dbReference type="ARBA" id="ARBA00022603"/>
    </source>
</evidence>
<dbReference type="PANTHER" id="PTHR24422">
    <property type="entry name" value="CHEMOTAXIS PROTEIN METHYLTRANSFERASE"/>
    <property type="match status" value="1"/>
</dbReference>
<evidence type="ECO:0000313" key="7">
    <source>
        <dbReference type="EMBL" id="MDU0355741.1"/>
    </source>
</evidence>
<comment type="catalytic activity">
    <reaction evidence="1">
        <text>L-glutamyl-[protein] + S-adenosyl-L-methionine = [protein]-L-glutamate 5-O-methyl ester + S-adenosyl-L-homocysteine</text>
        <dbReference type="Rhea" id="RHEA:24452"/>
        <dbReference type="Rhea" id="RHEA-COMP:10208"/>
        <dbReference type="Rhea" id="RHEA-COMP:10311"/>
        <dbReference type="ChEBI" id="CHEBI:29973"/>
        <dbReference type="ChEBI" id="CHEBI:57856"/>
        <dbReference type="ChEBI" id="CHEBI:59789"/>
        <dbReference type="ChEBI" id="CHEBI:82795"/>
        <dbReference type="EC" id="2.1.1.80"/>
    </reaction>
</comment>
<dbReference type="SMART" id="SM00138">
    <property type="entry name" value="MeTrc"/>
    <property type="match status" value="1"/>
</dbReference>
<proteinExistence type="predicted"/>
<dbReference type="EC" id="2.1.1.80" evidence="2"/>
<evidence type="ECO:0000259" key="6">
    <source>
        <dbReference type="PROSITE" id="PS50123"/>
    </source>
</evidence>
<sequence>MPLDELDLYRYQRFCQFLEQACGIVLGENKQYLVRSRLGPLLKTANVASVNEYIDLIMAGNPKTKSDAIEAMTTNETLWFRDRYPFALLEDVIFPQFSRKNASIRVWSAACASGQEAYSIGMTWLEHKAKASLSRQPNVEIVETDISTDMLEQCKKGEYDKLAIARGLPLQSQQRYFTASDNDKLTVKPELRSLIKFNSINLLDSYGSLGKFEIVFCRNVLIYFSKNVKKQILQKIAACLQDDGILFLGASESIADLSDQFIMIRSNIGLYYQKSRSKPTNSH</sequence>
<dbReference type="Proteomes" id="UP001247805">
    <property type="component" value="Unassembled WGS sequence"/>
</dbReference>
<dbReference type="Gene3D" id="1.10.155.10">
    <property type="entry name" value="Chemotaxis receptor methyltransferase CheR, N-terminal domain"/>
    <property type="match status" value="1"/>
</dbReference>
<feature type="domain" description="CheR-type methyltransferase" evidence="6">
    <location>
        <begin position="11"/>
        <end position="277"/>
    </location>
</feature>
<evidence type="ECO:0000313" key="8">
    <source>
        <dbReference type="Proteomes" id="UP001247805"/>
    </source>
</evidence>
<dbReference type="InterPro" id="IPR000780">
    <property type="entry name" value="CheR_MeTrfase"/>
</dbReference>
<dbReference type="Pfam" id="PF01739">
    <property type="entry name" value="CheR"/>
    <property type="match status" value="1"/>
</dbReference>
<dbReference type="PANTHER" id="PTHR24422:SF21">
    <property type="entry name" value="CHEMOTAXIS PROTEIN METHYLTRANSFERASE 1"/>
    <property type="match status" value="1"/>
</dbReference>
<dbReference type="InterPro" id="IPR029063">
    <property type="entry name" value="SAM-dependent_MTases_sf"/>
</dbReference>
<comment type="caution">
    <text evidence="7">The sequence shown here is derived from an EMBL/GenBank/DDBJ whole genome shotgun (WGS) entry which is preliminary data.</text>
</comment>
<organism evidence="7 8">
    <name type="scientific">Paraglaciecola aquimarina</name>
    <dbReference type="NCBI Taxonomy" id="1235557"/>
    <lineage>
        <taxon>Bacteria</taxon>
        <taxon>Pseudomonadati</taxon>
        <taxon>Pseudomonadota</taxon>
        <taxon>Gammaproteobacteria</taxon>
        <taxon>Alteromonadales</taxon>
        <taxon>Alteromonadaceae</taxon>
        <taxon>Paraglaciecola</taxon>
    </lineage>
</organism>
<dbReference type="RefSeq" id="WP_316027266.1">
    <property type="nucleotide sequence ID" value="NZ_JAWDIO010000002.1"/>
</dbReference>
<evidence type="ECO:0000256" key="4">
    <source>
        <dbReference type="ARBA" id="ARBA00022679"/>
    </source>
</evidence>
<dbReference type="SUPFAM" id="SSF47757">
    <property type="entry name" value="Chemotaxis receptor methyltransferase CheR, N-terminal domain"/>
    <property type="match status" value="1"/>
</dbReference>
<keyword evidence="3" id="KW-0489">Methyltransferase</keyword>
<protein>
    <recommendedName>
        <fullName evidence="2">protein-glutamate O-methyltransferase</fullName>
        <ecNumber evidence="2">2.1.1.80</ecNumber>
    </recommendedName>
</protein>
<dbReference type="SUPFAM" id="SSF53335">
    <property type="entry name" value="S-adenosyl-L-methionine-dependent methyltransferases"/>
    <property type="match status" value="1"/>
</dbReference>
<name>A0ABU3T0E7_9ALTE</name>
<evidence type="ECO:0000256" key="2">
    <source>
        <dbReference type="ARBA" id="ARBA00012534"/>
    </source>
</evidence>
<keyword evidence="5" id="KW-0949">S-adenosyl-L-methionine</keyword>
<dbReference type="PRINTS" id="PR00996">
    <property type="entry name" value="CHERMTFRASE"/>
</dbReference>
<evidence type="ECO:0000256" key="5">
    <source>
        <dbReference type="ARBA" id="ARBA00022691"/>
    </source>
</evidence>
<keyword evidence="8" id="KW-1185">Reference proteome</keyword>
<dbReference type="InterPro" id="IPR050903">
    <property type="entry name" value="Bact_Chemotaxis_MeTrfase"/>
</dbReference>
<reference evidence="7 8" key="1">
    <citation type="submission" date="2023-10" db="EMBL/GenBank/DDBJ databases">
        <title>Glaciecola aquimarina strain GGW-M5 nov., isolated from a coastal seawater.</title>
        <authorList>
            <person name="Bayburt H."/>
            <person name="Kim J.M."/>
            <person name="Choi B.J."/>
            <person name="Jeon C.O."/>
        </authorList>
    </citation>
    <scope>NUCLEOTIDE SEQUENCE [LARGE SCALE GENOMIC DNA]</scope>
    <source>
        <strain evidence="7 8">KCTC 32108</strain>
    </source>
</reference>
<dbReference type="Gene3D" id="3.40.50.150">
    <property type="entry name" value="Vaccinia Virus protein VP39"/>
    <property type="match status" value="1"/>
</dbReference>
<gene>
    <name evidence="7" type="ORF">RS130_19310</name>
</gene>
<dbReference type="InterPro" id="IPR036804">
    <property type="entry name" value="CheR_N_sf"/>
</dbReference>
<evidence type="ECO:0000256" key="1">
    <source>
        <dbReference type="ARBA" id="ARBA00001541"/>
    </source>
</evidence>
<dbReference type="Pfam" id="PF03705">
    <property type="entry name" value="CheR_N"/>
    <property type="match status" value="1"/>
</dbReference>
<dbReference type="InterPro" id="IPR022642">
    <property type="entry name" value="CheR_C"/>
</dbReference>